<dbReference type="Pfam" id="PF07683">
    <property type="entry name" value="CobW_C"/>
    <property type="match status" value="1"/>
</dbReference>
<feature type="domain" description="CobW/HypB/UreG nucleotide-binding" evidence="9">
    <location>
        <begin position="118"/>
        <end position="269"/>
    </location>
</feature>
<dbReference type="CDD" id="cd03112">
    <property type="entry name" value="CobW-like"/>
    <property type="match status" value="1"/>
</dbReference>
<protein>
    <recommendedName>
        <fullName evidence="13">CobW/HypB/UreG nucleotide-binding domain-containing protein</fullName>
    </recommendedName>
</protein>
<dbReference type="InterPro" id="IPR027417">
    <property type="entry name" value="P-loop_NTPase"/>
</dbReference>
<evidence type="ECO:0000256" key="8">
    <source>
        <dbReference type="SAM" id="MobiDB-lite"/>
    </source>
</evidence>
<evidence type="ECO:0000256" key="7">
    <source>
        <dbReference type="ARBA" id="ARBA00049117"/>
    </source>
</evidence>
<evidence type="ECO:0000313" key="12">
    <source>
        <dbReference type="Proteomes" id="UP000660262"/>
    </source>
</evidence>
<dbReference type="Gene3D" id="3.30.1220.10">
    <property type="entry name" value="CobW-like, C-terminal domain"/>
    <property type="match status" value="1"/>
</dbReference>
<proteinExistence type="inferred from homology"/>
<dbReference type="InterPro" id="IPR011629">
    <property type="entry name" value="CobW-like_C"/>
</dbReference>
<dbReference type="Gene3D" id="3.40.50.300">
    <property type="entry name" value="P-loop containing nucleotide triphosphate hydrolases"/>
    <property type="match status" value="1"/>
</dbReference>
<name>A0A830I2K6_9CHLO</name>
<keyword evidence="5" id="KW-0143">Chaperone</keyword>
<dbReference type="EMBL" id="BNJQ01000033">
    <property type="protein sequence ID" value="GHP11289.1"/>
    <property type="molecule type" value="Genomic_DNA"/>
</dbReference>
<dbReference type="InterPro" id="IPR003495">
    <property type="entry name" value="CobW/HypB/UreG_nucleotide-bd"/>
</dbReference>
<evidence type="ECO:0000313" key="11">
    <source>
        <dbReference type="EMBL" id="GHP11289.1"/>
    </source>
</evidence>
<accession>A0A830I2K6</accession>
<evidence type="ECO:0000256" key="4">
    <source>
        <dbReference type="ARBA" id="ARBA00023134"/>
    </source>
</evidence>
<keyword evidence="4" id="KW-0342">GTP-binding</keyword>
<dbReference type="InterPro" id="IPR051316">
    <property type="entry name" value="Zinc-reg_GTPase_activator"/>
</dbReference>
<feature type="domain" description="CobW/HypB/UreG nucleotide-binding" evidence="9">
    <location>
        <begin position="25"/>
        <end position="69"/>
    </location>
</feature>
<dbReference type="SUPFAM" id="SSF90002">
    <property type="entry name" value="Hypothetical protein YjiA, C-terminal domain"/>
    <property type="match status" value="1"/>
</dbReference>
<evidence type="ECO:0000256" key="2">
    <source>
        <dbReference type="ARBA" id="ARBA00022801"/>
    </source>
</evidence>
<evidence type="ECO:0000256" key="6">
    <source>
        <dbReference type="ARBA" id="ARBA00034320"/>
    </source>
</evidence>
<dbReference type="Pfam" id="PF02492">
    <property type="entry name" value="cobW"/>
    <property type="match status" value="2"/>
</dbReference>
<keyword evidence="3" id="KW-0862">Zinc</keyword>
<evidence type="ECO:0000259" key="9">
    <source>
        <dbReference type="Pfam" id="PF02492"/>
    </source>
</evidence>
<feature type="domain" description="CobW C-terminal" evidence="10">
    <location>
        <begin position="329"/>
        <end position="427"/>
    </location>
</feature>
<gene>
    <name evidence="11" type="ORF">PPROV_001001700</name>
</gene>
<dbReference type="GO" id="GO:0005525">
    <property type="term" value="F:GTP binding"/>
    <property type="evidence" value="ECO:0007669"/>
    <property type="project" value="UniProtKB-KW"/>
</dbReference>
<dbReference type="OrthoDB" id="258627at2759"/>
<evidence type="ECO:0000256" key="5">
    <source>
        <dbReference type="ARBA" id="ARBA00023186"/>
    </source>
</evidence>
<dbReference type="AlphaFoldDB" id="A0A830I2K6"/>
<evidence type="ECO:0000256" key="1">
    <source>
        <dbReference type="ARBA" id="ARBA00022741"/>
    </source>
</evidence>
<dbReference type="GO" id="GO:0005737">
    <property type="term" value="C:cytoplasm"/>
    <property type="evidence" value="ECO:0007669"/>
    <property type="project" value="TreeGrafter"/>
</dbReference>
<reference evidence="11" key="1">
    <citation type="submission" date="2020-10" db="EMBL/GenBank/DDBJ databases">
        <title>Unveiling of a novel bifunctional photoreceptor, Dualchrome1, isolated from a cosmopolitan green alga.</title>
        <authorList>
            <person name="Suzuki S."/>
            <person name="Kawachi M."/>
        </authorList>
    </citation>
    <scope>NUCLEOTIDE SEQUENCE</scope>
    <source>
        <strain evidence="11">NIES 2893</strain>
    </source>
</reference>
<dbReference type="InterPro" id="IPR036627">
    <property type="entry name" value="CobW-likC_sf"/>
</dbReference>
<dbReference type="PANTHER" id="PTHR13748:SF31">
    <property type="entry name" value="ZINC-REGULATED GTPASE METALLOPROTEIN ACTIVATOR 1A-RELATED"/>
    <property type="match status" value="1"/>
</dbReference>
<keyword evidence="12" id="KW-1185">Reference proteome</keyword>
<dbReference type="PANTHER" id="PTHR13748">
    <property type="entry name" value="COBW-RELATED"/>
    <property type="match status" value="1"/>
</dbReference>
<organism evidence="11 12">
    <name type="scientific">Pycnococcus provasolii</name>
    <dbReference type="NCBI Taxonomy" id="41880"/>
    <lineage>
        <taxon>Eukaryota</taxon>
        <taxon>Viridiplantae</taxon>
        <taxon>Chlorophyta</taxon>
        <taxon>Pseudoscourfieldiophyceae</taxon>
        <taxon>Pseudoscourfieldiales</taxon>
        <taxon>Pycnococcaceae</taxon>
        <taxon>Pycnococcus</taxon>
    </lineage>
</organism>
<sequence length="428" mass="44896">MASSDSDSDSEAPPMLVPLSRSAIPVTLLTGCLGAGKTTLLSHLIKNAPPGYRIAVLVNELGASEAIEAEFYVGHASRRNEGDDGSGRVAGGDAMVPMPQSVMRARGGADGTNAASASSLKSSTPDWVELPNGCLCCTAKSEYVQLLENIVRTQPGKYHHVVVETTGVADPGPAIEALWTDEGMEACVFLAGVVTVVDAVHLLGQYREKRQNLNRKRAGASAEADEPAREAVLQVAFADHVIVNKCETAGDASTAEAEEAVRRINSAATLERADRCVVDVKRLLELRALDGDGAARAAASASSSSSAPGADESPSSSAHFGGVNTVAVDVSGVRTESAVRAWAESLLWGEQVGCEIYRLKAVFAICADADGVSSSPPRRVMLQAVGQLYELTDGGLWPDANLSASDYRSRVVAIGRRVRRTKLLEGLL</sequence>
<evidence type="ECO:0000259" key="10">
    <source>
        <dbReference type="Pfam" id="PF07683"/>
    </source>
</evidence>
<dbReference type="Proteomes" id="UP000660262">
    <property type="component" value="Unassembled WGS sequence"/>
</dbReference>
<dbReference type="SUPFAM" id="SSF52540">
    <property type="entry name" value="P-loop containing nucleoside triphosphate hydrolases"/>
    <property type="match status" value="1"/>
</dbReference>
<keyword evidence="2" id="KW-0378">Hydrolase</keyword>
<dbReference type="GO" id="GO:0016787">
    <property type="term" value="F:hydrolase activity"/>
    <property type="evidence" value="ECO:0007669"/>
    <property type="project" value="UniProtKB-KW"/>
</dbReference>
<comment type="catalytic activity">
    <reaction evidence="7">
        <text>GTP + H2O = GDP + phosphate + H(+)</text>
        <dbReference type="Rhea" id="RHEA:19669"/>
        <dbReference type="ChEBI" id="CHEBI:15377"/>
        <dbReference type="ChEBI" id="CHEBI:15378"/>
        <dbReference type="ChEBI" id="CHEBI:37565"/>
        <dbReference type="ChEBI" id="CHEBI:43474"/>
        <dbReference type="ChEBI" id="CHEBI:58189"/>
    </reaction>
    <physiologicalReaction direction="left-to-right" evidence="7">
        <dbReference type="Rhea" id="RHEA:19670"/>
    </physiologicalReaction>
</comment>
<feature type="compositionally biased region" description="Polar residues" evidence="8">
    <location>
        <begin position="113"/>
        <end position="125"/>
    </location>
</feature>
<feature type="region of interest" description="Disordered" evidence="8">
    <location>
        <begin position="103"/>
        <end position="125"/>
    </location>
</feature>
<comment type="similarity">
    <text evidence="6">Belongs to the SIMIBI class G3E GTPase family. ZNG1 subfamily.</text>
</comment>
<comment type="caution">
    <text evidence="11">The sequence shown here is derived from an EMBL/GenBank/DDBJ whole genome shotgun (WGS) entry which is preliminary data.</text>
</comment>
<keyword evidence="1" id="KW-0547">Nucleotide-binding</keyword>
<evidence type="ECO:0008006" key="13">
    <source>
        <dbReference type="Google" id="ProtNLM"/>
    </source>
</evidence>
<evidence type="ECO:0000256" key="3">
    <source>
        <dbReference type="ARBA" id="ARBA00022833"/>
    </source>
</evidence>